<evidence type="ECO:0000256" key="2">
    <source>
        <dbReference type="ARBA" id="ARBA00007935"/>
    </source>
</evidence>
<dbReference type="PANTHER" id="PTHR30472">
    <property type="entry name" value="FERRIC ENTEROBACTIN TRANSPORT SYSTEM PERMEASE PROTEIN"/>
    <property type="match status" value="1"/>
</dbReference>
<evidence type="ECO:0000256" key="6">
    <source>
        <dbReference type="ARBA" id="ARBA00022989"/>
    </source>
</evidence>
<dbReference type="Gene3D" id="1.10.3470.10">
    <property type="entry name" value="ABC transporter involved in vitamin B12 uptake, BtuC"/>
    <property type="match status" value="1"/>
</dbReference>
<evidence type="ECO:0000256" key="1">
    <source>
        <dbReference type="ARBA" id="ARBA00004651"/>
    </source>
</evidence>
<keyword evidence="4" id="KW-1003">Cell membrane</keyword>
<feature type="transmembrane region" description="Helical" evidence="8">
    <location>
        <begin position="138"/>
        <end position="157"/>
    </location>
</feature>
<evidence type="ECO:0000256" key="7">
    <source>
        <dbReference type="ARBA" id="ARBA00023136"/>
    </source>
</evidence>
<sequence>MHLTETRSKTLPHGAGPVARRRGGPLLLGLFGLAVLLVAAIGLSLAVGSGQVPLGDVLSGLFHPDRTQRAQLIVREVRIPRTAAGVLAGVALGLAGTVMQGVARNPLADPGLLGVNAGASVFVVFAISVLTLTEPRQYIWFGFLGACLAAVLVYGIGSLGREGATPVKLALSGAAVAAALGALTSAMLLTDSRTFDQFRFWQVGSLSGRESGVLWQALPFIAVGCVLALALGPQLNTLALGDDTARGLGQRIALARLGAAACVVLLCGAATVVAGPIAFVGLAVPHAARLITGPDYRWILPYSALLAPAALLLADVIGRLIARPGEVQVGVMTAALGATPFILLVRRRNVVDL</sequence>
<dbReference type="EMBL" id="LAKD02000064">
    <property type="protein sequence ID" value="OPF76016.1"/>
    <property type="molecule type" value="Genomic_DNA"/>
</dbReference>
<organism evidence="9 10">
    <name type="scientific">Streptomyces antioxidans</name>
    <dbReference type="NCBI Taxonomy" id="1507734"/>
    <lineage>
        <taxon>Bacteria</taxon>
        <taxon>Bacillati</taxon>
        <taxon>Actinomycetota</taxon>
        <taxon>Actinomycetes</taxon>
        <taxon>Kitasatosporales</taxon>
        <taxon>Streptomycetaceae</taxon>
        <taxon>Streptomyces</taxon>
    </lineage>
</organism>
<keyword evidence="10" id="KW-1185">Reference proteome</keyword>
<dbReference type="CDD" id="cd06550">
    <property type="entry name" value="TM_ABC_iron-siderophores_like"/>
    <property type="match status" value="1"/>
</dbReference>
<feature type="transmembrane region" description="Helical" evidence="8">
    <location>
        <begin position="253"/>
        <end position="279"/>
    </location>
</feature>
<dbReference type="FunFam" id="1.10.3470.10:FF:000001">
    <property type="entry name" value="Vitamin B12 ABC transporter permease BtuC"/>
    <property type="match status" value="1"/>
</dbReference>
<dbReference type="Pfam" id="PF01032">
    <property type="entry name" value="FecCD"/>
    <property type="match status" value="1"/>
</dbReference>
<accession>A0A1V4D160</accession>
<dbReference type="GO" id="GO:0033214">
    <property type="term" value="P:siderophore-iron import into cell"/>
    <property type="evidence" value="ECO:0007669"/>
    <property type="project" value="TreeGrafter"/>
</dbReference>
<evidence type="ECO:0000256" key="3">
    <source>
        <dbReference type="ARBA" id="ARBA00022448"/>
    </source>
</evidence>
<name>A0A1V4D160_9ACTN</name>
<comment type="similarity">
    <text evidence="2">Belongs to the binding-protein-dependent transport system permease family. FecCD subfamily.</text>
</comment>
<keyword evidence="3" id="KW-0813">Transport</keyword>
<dbReference type="AlphaFoldDB" id="A0A1V4D160"/>
<comment type="subcellular location">
    <subcellularLocation>
        <location evidence="1">Cell membrane</location>
        <topology evidence="1">Multi-pass membrane protein</topology>
    </subcellularLocation>
</comment>
<dbReference type="InterPro" id="IPR037294">
    <property type="entry name" value="ABC_BtuC-like"/>
</dbReference>
<dbReference type="Proteomes" id="UP000033615">
    <property type="component" value="Unassembled WGS sequence"/>
</dbReference>
<dbReference type="PANTHER" id="PTHR30472:SF1">
    <property type="entry name" value="FE(3+) DICITRATE TRANSPORT SYSTEM PERMEASE PROTEIN FECC-RELATED"/>
    <property type="match status" value="1"/>
</dbReference>
<evidence type="ECO:0000313" key="9">
    <source>
        <dbReference type="EMBL" id="OPF76016.1"/>
    </source>
</evidence>
<keyword evidence="6 8" id="KW-1133">Transmembrane helix</keyword>
<evidence type="ECO:0000256" key="8">
    <source>
        <dbReference type="SAM" id="Phobius"/>
    </source>
</evidence>
<dbReference type="SUPFAM" id="SSF81345">
    <property type="entry name" value="ABC transporter involved in vitamin B12 uptake, BtuC"/>
    <property type="match status" value="1"/>
</dbReference>
<feature type="transmembrane region" description="Helical" evidence="8">
    <location>
        <begin position="82"/>
        <end position="99"/>
    </location>
</feature>
<proteinExistence type="inferred from homology"/>
<evidence type="ECO:0000256" key="4">
    <source>
        <dbReference type="ARBA" id="ARBA00022475"/>
    </source>
</evidence>
<gene>
    <name evidence="9" type="ORF">VT50_0224335</name>
</gene>
<feature type="transmembrane region" description="Helical" evidence="8">
    <location>
        <begin position="213"/>
        <end position="232"/>
    </location>
</feature>
<feature type="transmembrane region" description="Helical" evidence="8">
    <location>
        <begin position="329"/>
        <end position="346"/>
    </location>
</feature>
<evidence type="ECO:0000256" key="5">
    <source>
        <dbReference type="ARBA" id="ARBA00022692"/>
    </source>
</evidence>
<comment type="caution">
    <text evidence="9">The sequence shown here is derived from an EMBL/GenBank/DDBJ whole genome shotgun (WGS) entry which is preliminary data.</text>
</comment>
<dbReference type="RefSeq" id="WP_046087092.1">
    <property type="nucleotide sequence ID" value="NZ_LAKD02000064.1"/>
</dbReference>
<dbReference type="InterPro" id="IPR000522">
    <property type="entry name" value="ABC_transptr_permease_BtuC"/>
</dbReference>
<feature type="transmembrane region" description="Helical" evidence="8">
    <location>
        <begin position="169"/>
        <end position="189"/>
    </location>
</feature>
<dbReference type="GO" id="GO:0022857">
    <property type="term" value="F:transmembrane transporter activity"/>
    <property type="evidence" value="ECO:0007669"/>
    <property type="project" value="InterPro"/>
</dbReference>
<feature type="transmembrane region" description="Helical" evidence="8">
    <location>
        <begin position="26"/>
        <end position="47"/>
    </location>
</feature>
<feature type="transmembrane region" description="Helical" evidence="8">
    <location>
        <begin position="111"/>
        <end position="132"/>
    </location>
</feature>
<evidence type="ECO:0000313" key="10">
    <source>
        <dbReference type="Proteomes" id="UP000033615"/>
    </source>
</evidence>
<keyword evidence="7 8" id="KW-0472">Membrane</keyword>
<feature type="transmembrane region" description="Helical" evidence="8">
    <location>
        <begin position="299"/>
        <end position="317"/>
    </location>
</feature>
<keyword evidence="5 8" id="KW-0812">Transmembrane</keyword>
<reference evidence="9" key="1">
    <citation type="submission" date="2016-12" db="EMBL/GenBank/DDBJ databases">
        <title>Genome sequence of Streptomyces antioxidans MUSC 164.</title>
        <authorList>
            <person name="Lee L.-H."/>
            <person name="Ser H.-L."/>
        </authorList>
    </citation>
    <scope>NUCLEOTIDE SEQUENCE [LARGE SCALE GENOMIC DNA]</scope>
    <source>
        <strain evidence="9">MUSC 164</strain>
    </source>
</reference>
<dbReference type="GO" id="GO:0005886">
    <property type="term" value="C:plasma membrane"/>
    <property type="evidence" value="ECO:0007669"/>
    <property type="project" value="UniProtKB-SubCell"/>
</dbReference>
<protein>
    <submittedName>
        <fullName evidence="9">Iron ABC transporter permease</fullName>
    </submittedName>
</protein>